<dbReference type="AlphaFoldDB" id="A0A843V3I4"/>
<feature type="domain" description="Retrotransposon gag" evidence="2">
    <location>
        <begin position="29"/>
        <end position="80"/>
    </location>
</feature>
<accession>A0A843V3I4</accession>
<dbReference type="Pfam" id="PF03732">
    <property type="entry name" value="Retrotrans_gag"/>
    <property type="match status" value="1"/>
</dbReference>
<dbReference type="InterPro" id="IPR005162">
    <property type="entry name" value="Retrotrans_gag_dom"/>
</dbReference>
<evidence type="ECO:0000313" key="3">
    <source>
        <dbReference type="EMBL" id="MQL86259.1"/>
    </source>
</evidence>
<organism evidence="3 4">
    <name type="scientific">Colocasia esculenta</name>
    <name type="common">Wild taro</name>
    <name type="synonym">Arum esculentum</name>
    <dbReference type="NCBI Taxonomy" id="4460"/>
    <lineage>
        <taxon>Eukaryota</taxon>
        <taxon>Viridiplantae</taxon>
        <taxon>Streptophyta</taxon>
        <taxon>Embryophyta</taxon>
        <taxon>Tracheophyta</taxon>
        <taxon>Spermatophyta</taxon>
        <taxon>Magnoliopsida</taxon>
        <taxon>Liliopsida</taxon>
        <taxon>Araceae</taxon>
        <taxon>Aroideae</taxon>
        <taxon>Colocasieae</taxon>
        <taxon>Colocasia</taxon>
    </lineage>
</organism>
<dbReference type="PANTHER" id="PTHR34482">
    <property type="entry name" value="DNA DAMAGE-INDUCIBLE PROTEIN 1-LIKE"/>
    <property type="match status" value="1"/>
</dbReference>
<protein>
    <recommendedName>
        <fullName evidence="2">Retrotransposon gag domain-containing protein</fullName>
    </recommendedName>
</protein>
<evidence type="ECO:0000259" key="2">
    <source>
        <dbReference type="Pfam" id="PF03732"/>
    </source>
</evidence>
<name>A0A843V3I4_COLES</name>
<comment type="caution">
    <text evidence="3">The sequence shown here is derived from an EMBL/GenBank/DDBJ whole genome shotgun (WGS) entry which is preliminary data.</text>
</comment>
<keyword evidence="4" id="KW-1185">Reference proteome</keyword>
<dbReference type="PANTHER" id="PTHR34482:SF36">
    <property type="entry name" value="RETROTRANSPOSON GAG DOMAIN-CONTAINING PROTEIN"/>
    <property type="match status" value="1"/>
</dbReference>
<sequence>MGNVVQLKMKVKGGMCVLRGPSIILRVVQEKKANEFAGLRQLRMSVSEYEAQFARLSKYAPHLIATEKLKAKRFMNGLRPTFIMQLTPHLIYTYSEMVKRALALEAASETVDKIRDKSEEGSSDRKRKFESGNPPKVQQFGRETGKAPSGSKDVCKHYHISGPKAENCWRRLGACLKCGSTQHRIPDCPMIKSAPVKPNPQARQPKQGRIQAIQKVEPESPQEGRLIEGTLIVNSKPTCTV</sequence>
<feature type="compositionally biased region" description="Basic and acidic residues" evidence="1">
    <location>
        <begin position="112"/>
        <end position="130"/>
    </location>
</feature>
<dbReference type="EMBL" id="NMUH01000887">
    <property type="protein sequence ID" value="MQL86259.1"/>
    <property type="molecule type" value="Genomic_DNA"/>
</dbReference>
<evidence type="ECO:0000313" key="4">
    <source>
        <dbReference type="Proteomes" id="UP000652761"/>
    </source>
</evidence>
<dbReference type="OrthoDB" id="786614at2759"/>
<gene>
    <name evidence="3" type="ORF">Taro_018794</name>
</gene>
<feature type="region of interest" description="Disordered" evidence="1">
    <location>
        <begin position="112"/>
        <end position="152"/>
    </location>
</feature>
<evidence type="ECO:0000256" key="1">
    <source>
        <dbReference type="SAM" id="MobiDB-lite"/>
    </source>
</evidence>
<proteinExistence type="predicted"/>
<dbReference type="Proteomes" id="UP000652761">
    <property type="component" value="Unassembled WGS sequence"/>
</dbReference>
<reference evidence="3" key="1">
    <citation type="submission" date="2017-07" db="EMBL/GenBank/DDBJ databases">
        <title>Taro Niue Genome Assembly and Annotation.</title>
        <authorList>
            <person name="Atibalentja N."/>
            <person name="Keating K."/>
            <person name="Fields C.J."/>
        </authorList>
    </citation>
    <scope>NUCLEOTIDE SEQUENCE</scope>
    <source>
        <strain evidence="3">Niue_2</strain>
        <tissue evidence="3">Leaf</tissue>
    </source>
</reference>